<accession>A0A5P1F270</accession>
<reference evidence="2" key="1">
    <citation type="journal article" date="2017" name="Nat. Commun.">
        <title>The asparagus genome sheds light on the origin and evolution of a young Y chromosome.</title>
        <authorList>
            <person name="Harkess A."/>
            <person name="Zhou J."/>
            <person name="Xu C."/>
            <person name="Bowers J.E."/>
            <person name="Van der Hulst R."/>
            <person name="Ayyampalayam S."/>
            <person name="Mercati F."/>
            <person name="Riccardi P."/>
            <person name="McKain M.R."/>
            <person name="Kakrana A."/>
            <person name="Tang H."/>
            <person name="Ray J."/>
            <person name="Groenendijk J."/>
            <person name="Arikit S."/>
            <person name="Mathioni S.M."/>
            <person name="Nakano M."/>
            <person name="Shan H."/>
            <person name="Telgmann-Rauber A."/>
            <person name="Kanno A."/>
            <person name="Yue Z."/>
            <person name="Chen H."/>
            <person name="Li W."/>
            <person name="Chen Y."/>
            <person name="Xu X."/>
            <person name="Zhang Y."/>
            <person name="Luo S."/>
            <person name="Chen H."/>
            <person name="Gao J."/>
            <person name="Mao Z."/>
            <person name="Pires J.C."/>
            <person name="Luo M."/>
            <person name="Kudrna D."/>
            <person name="Wing R.A."/>
            <person name="Meyers B.C."/>
            <person name="Yi K."/>
            <person name="Kong H."/>
            <person name="Lavrijsen P."/>
            <person name="Sunseri F."/>
            <person name="Falavigna A."/>
            <person name="Ye Y."/>
            <person name="Leebens-Mack J.H."/>
            <person name="Chen G."/>
        </authorList>
    </citation>
    <scope>NUCLEOTIDE SEQUENCE [LARGE SCALE GENOMIC DNA]</scope>
    <source>
        <strain evidence="2">cv. DH0086</strain>
    </source>
</reference>
<name>A0A5P1F270_ASPOF</name>
<keyword evidence="2" id="KW-1185">Reference proteome</keyword>
<dbReference type="Gramene" id="ONK70801">
    <property type="protein sequence ID" value="ONK70801"/>
    <property type="gene ID" value="A4U43_C04F1680"/>
</dbReference>
<dbReference type="EMBL" id="CM007384">
    <property type="protein sequence ID" value="ONK70801.1"/>
    <property type="molecule type" value="Genomic_DNA"/>
</dbReference>
<protein>
    <submittedName>
        <fullName evidence="1">Uncharacterized protein</fullName>
    </submittedName>
</protein>
<dbReference type="Proteomes" id="UP000243459">
    <property type="component" value="Chromosome 4"/>
</dbReference>
<dbReference type="AlphaFoldDB" id="A0A5P1F270"/>
<proteinExistence type="predicted"/>
<sequence length="69" mass="7453">MASTGLTRGMPWLRQFMGQRAMSFAATRPLQVIDKAFDNAPKAVATAQEIGGKVKERAQDALSSAKNTK</sequence>
<gene>
    <name evidence="1" type="ORF">A4U43_C04F1680</name>
</gene>
<evidence type="ECO:0000313" key="1">
    <source>
        <dbReference type="EMBL" id="ONK70801.1"/>
    </source>
</evidence>
<organism evidence="1 2">
    <name type="scientific">Asparagus officinalis</name>
    <name type="common">Garden asparagus</name>
    <dbReference type="NCBI Taxonomy" id="4686"/>
    <lineage>
        <taxon>Eukaryota</taxon>
        <taxon>Viridiplantae</taxon>
        <taxon>Streptophyta</taxon>
        <taxon>Embryophyta</taxon>
        <taxon>Tracheophyta</taxon>
        <taxon>Spermatophyta</taxon>
        <taxon>Magnoliopsida</taxon>
        <taxon>Liliopsida</taxon>
        <taxon>Asparagales</taxon>
        <taxon>Asparagaceae</taxon>
        <taxon>Asparagoideae</taxon>
        <taxon>Asparagus</taxon>
    </lineage>
</organism>
<evidence type="ECO:0000313" key="2">
    <source>
        <dbReference type="Proteomes" id="UP000243459"/>
    </source>
</evidence>